<feature type="compositionally biased region" description="Low complexity" evidence="1">
    <location>
        <begin position="1"/>
        <end position="17"/>
    </location>
</feature>
<dbReference type="EMBL" id="JBAMMX010000005">
    <property type="protein sequence ID" value="KAK6940287.1"/>
    <property type="molecule type" value="Genomic_DNA"/>
</dbReference>
<keyword evidence="4" id="KW-1185">Reference proteome</keyword>
<dbReference type="AlphaFoldDB" id="A0AAN8W6V6"/>
<gene>
    <name evidence="3" type="ORF">RJ641_029818</name>
</gene>
<dbReference type="PANTHER" id="PTHR31066:SF85">
    <property type="entry name" value="OS02G0809100 PROTEIN"/>
    <property type="match status" value="1"/>
</dbReference>
<dbReference type="Pfam" id="PF00564">
    <property type="entry name" value="PB1"/>
    <property type="match status" value="1"/>
</dbReference>
<evidence type="ECO:0000259" key="2">
    <source>
        <dbReference type="SMART" id="SM00666"/>
    </source>
</evidence>
<reference evidence="3 4" key="1">
    <citation type="submission" date="2023-12" db="EMBL/GenBank/DDBJ databases">
        <title>A high-quality genome assembly for Dillenia turbinata (Dilleniales).</title>
        <authorList>
            <person name="Chanderbali A."/>
        </authorList>
    </citation>
    <scope>NUCLEOTIDE SEQUENCE [LARGE SCALE GENOMIC DNA]</scope>
    <source>
        <strain evidence="3">LSX21</strain>
        <tissue evidence="3">Leaf</tissue>
    </source>
</reference>
<dbReference type="Proteomes" id="UP001370490">
    <property type="component" value="Unassembled WGS sequence"/>
</dbReference>
<accession>A0AAN8W6V6</accession>
<evidence type="ECO:0000313" key="3">
    <source>
        <dbReference type="EMBL" id="KAK6940287.1"/>
    </source>
</evidence>
<dbReference type="Gene3D" id="3.10.20.90">
    <property type="entry name" value="Phosphatidylinositol 3-kinase Catalytic Subunit, Chain A, domain 1"/>
    <property type="match status" value="1"/>
</dbReference>
<dbReference type="PANTHER" id="PTHR31066">
    <property type="entry name" value="OS05G0427100 PROTEIN-RELATED"/>
    <property type="match status" value="1"/>
</dbReference>
<feature type="domain" description="PB1" evidence="2">
    <location>
        <begin position="55"/>
        <end position="144"/>
    </location>
</feature>
<proteinExistence type="predicted"/>
<name>A0AAN8W6V6_9MAGN</name>
<evidence type="ECO:0000256" key="1">
    <source>
        <dbReference type="SAM" id="MobiDB-lite"/>
    </source>
</evidence>
<sequence>MENYSYSSYPDSGNSSPRSREVECDNSSWDEPPPSSTNYKVKFMCSYGGKIHPRPHDHQLAYVGGDTKIVSVDRNIRFSAIMPKLSSLCDSSDLCFKYQLPGEDLDALISVTNDEDLEHMMLEYDRLHKASNKPARLRLFLFPLNAKSSFGSEDSNSKPDGQWFVDALNSVQIQNPDSSLPPAAADSETNPDFLFGLDKGGIVPPQTAKLQDQSAPAPALKEKEIRPGSDCGSEDRPVLGEQMVSPAEIQRQIQELQRLQIAAQEQVMINRKNNEEALSRAYARDFTAQKIPDKVAPPPSAAVPVAVPIPAAYWPERHIAAGAYPVTAAAGGTEPPIYLIPTPATVFQPQTLRPVTGQVNQAYCGMQRVVPEAYREPTPTVYGGVPVQPKVGTYTAMTGMGVAETGYAQVGYDSAGRAVYYAAAGGAVVPPYQTPATTVTAPGGEARIEPRG</sequence>
<dbReference type="SMART" id="SM00666">
    <property type="entry name" value="PB1"/>
    <property type="match status" value="1"/>
</dbReference>
<dbReference type="SUPFAM" id="SSF54277">
    <property type="entry name" value="CAD &amp; PB1 domains"/>
    <property type="match status" value="1"/>
</dbReference>
<organism evidence="3 4">
    <name type="scientific">Dillenia turbinata</name>
    <dbReference type="NCBI Taxonomy" id="194707"/>
    <lineage>
        <taxon>Eukaryota</taxon>
        <taxon>Viridiplantae</taxon>
        <taxon>Streptophyta</taxon>
        <taxon>Embryophyta</taxon>
        <taxon>Tracheophyta</taxon>
        <taxon>Spermatophyta</taxon>
        <taxon>Magnoliopsida</taxon>
        <taxon>eudicotyledons</taxon>
        <taxon>Gunneridae</taxon>
        <taxon>Pentapetalae</taxon>
        <taxon>Dilleniales</taxon>
        <taxon>Dilleniaceae</taxon>
        <taxon>Dillenia</taxon>
    </lineage>
</organism>
<dbReference type="CDD" id="cd06410">
    <property type="entry name" value="PB1_UP2"/>
    <property type="match status" value="1"/>
</dbReference>
<comment type="caution">
    <text evidence="3">The sequence shown here is derived from an EMBL/GenBank/DDBJ whole genome shotgun (WGS) entry which is preliminary data.</text>
</comment>
<feature type="compositionally biased region" description="Basic and acidic residues" evidence="1">
    <location>
        <begin position="220"/>
        <end position="234"/>
    </location>
</feature>
<dbReference type="FunFam" id="3.10.20.90:FF:000058">
    <property type="entry name" value="Octicosapeptide/phox/Bem1p domain kinase superfamily protein"/>
    <property type="match status" value="1"/>
</dbReference>
<dbReference type="InterPro" id="IPR000270">
    <property type="entry name" value="PB1_dom"/>
</dbReference>
<dbReference type="InterPro" id="IPR053198">
    <property type="entry name" value="Gynoecium_Dev_Regulator"/>
</dbReference>
<feature type="region of interest" description="Disordered" evidence="1">
    <location>
        <begin position="1"/>
        <end position="34"/>
    </location>
</feature>
<evidence type="ECO:0000313" key="4">
    <source>
        <dbReference type="Proteomes" id="UP001370490"/>
    </source>
</evidence>
<feature type="region of interest" description="Disordered" evidence="1">
    <location>
        <begin position="210"/>
        <end position="234"/>
    </location>
</feature>
<protein>
    <submittedName>
        <fullName evidence="3">PB1 domain</fullName>
    </submittedName>
</protein>